<dbReference type="PANTHER" id="PTHR43130:SF3">
    <property type="entry name" value="HTH-TYPE TRANSCRIPTIONAL REGULATOR RV1931C"/>
    <property type="match status" value="1"/>
</dbReference>
<dbReference type="PANTHER" id="PTHR43130">
    <property type="entry name" value="ARAC-FAMILY TRANSCRIPTIONAL REGULATOR"/>
    <property type="match status" value="1"/>
</dbReference>
<dbReference type="InterPro" id="IPR009057">
    <property type="entry name" value="Homeodomain-like_sf"/>
</dbReference>
<evidence type="ECO:0000259" key="3">
    <source>
        <dbReference type="PROSITE" id="PS01124"/>
    </source>
</evidence>
<dbReference type="GO" id="GO:0043565">
    <property type="term" value="F:sequence-specific DNA binding"/>
    <property type="evidence" value="ECO:0007669"/>
    <property type="project" value="InterPro"/>
</dbReference>
<dbReference type="InterPro" id="IPR018060">
    <property type="entry name" value="HTH_AraC"/>
</dbReference>
<dbReference type="SUPFAM" id="SSF46689">
    <property type="entry name" value="Homeodomain-like"/>
    <property type="match status" value="2"/>
</dbReference>
<dbReference type="SMART" id="SM00342">
    <property type="entry name" value="HTH_ARAC"/>
    <property type="match status" value="1"/>
</dbReference>
<dbReference type="SUPFAM" id="SSF52317">
    <property type="entry name" value="Class I glutamine amidotransferase-like"/>
    <property type="match status" value="1"/>
</dbReference>
<dbReference type="PROSITE" id="PS01124">
    <property type="entry name" value="HTH_ARAC_FAMILY_2"/>
    <property type="match status" value="1"/>
</dbReference>
<protein>
    <submittedName>
        <fullName evidence="4">Transcriptional regulator GlxA family with amidase domain</fullName>
    </submittedName>
</protein>
<dbReference type="Pfam" id="PF01965">
    <property type="entry name" value="DJ-1_PfpI"/>
    <property type="match status" value="1"/>
</dbReference>
<organism evidence="4 5">
    <name type="scientific">Nonomuraea rubra</name>
    <dbReference type="NCBI Taxonomy" id="46180"/>
    <lineage>
        <taxon>Bacteria</taxon>
        <taxon>Bacillati</taxon>
        <taxon>Actinomycetota</taxon>
        <taxon>Actinomycetes</taxon>
        <taxon>Streptosporangiales</taxon>
        <taxon>Streptosporangiaceae</taxon>
        <taxon>Nonomuraea</taxon>
    </lineage>
</organism>
<comment type="caution">
    <text evidence="4">The sequence shown here is derived from an EMBL/GenBank/DDBJ whole genome shotgun (WGS) entry which is preliminary data.</text>
</comment>
<keyword evidence="1" id="KW-0805">Transcription regulation</keyword>
<dbReference type="RefSeq" id="WP_312903398.1">
    <property type="nucleotide sequence ID" value="NZ_BAAAXY010000070.1"/>
</dbReference>
<dbReference type="Gene3D" id="1.10.10.60">
    <property type="entry name" value="Homeodomain-like"/>
    <property type="match status" value="1"/>
</dbReference>
<keyword evidence="5" id="KW-1185">Reference proteome</keyword>
<gene>
    <name evidence="4" type="ORF">HD593_001747</name>
</gene>
<proteinExistence type="predicted"/>
<feature type="domain" description="HTH araC/xylS-type" evidence="3">
    <location>
        <begin position="228"/>
        <end position="326"/>
    </location>
</feature>
<reference evidence="4 5" key="1">
    <citation type="submission" date="2020-08" db="EMBL/GenBank/DDBJ databases">
        <title>Sequencing the genomes of 1000 actinobacteria strains.</title>
        <authorList>
            <person name="Klenk H.-P."/>
        </authorList>
    </citation>
    <scope>NUCLEOTIDE SEQUENCE [LARGE SCALE GENOMIC DNA]</scope>
    <source>
        <strain evidence="4 5">DSM 43768</strain>
    </source>
</reference>
<dbReference type="InterPro" id="IPR029062">
    <property type="entry name" value="Class_I_gatase-like"/>
</dbReference>
<dbReference type="GO" id="GO:0003700">
    <property type="term" value="F:DNA-binding transcription factor activity"/>
    <property type="evidence" value="ECO:0007669"/>
    <property type="project" value="InterPro"/>
</dbReference>
<dbReference type="CDD" id="cd03137">
    <property type="entry name" value="GATase1_AraC_1"/>
    <property type="match status" value="1"/>
</dbReference>
<accession>A0A7X0NP13</accession>
<dbReference type="InterPro" id="IPR002818">
    <property type="entry name" value="DJ-1/PfpI"/>
</dbReference>
<name>A0A7X0NP13_9ACTN</name>
<dbReference type="InterPro" id="IPR052158">
    <property type="entry name" value="INH-QAR"/>
</dbReference>
<evidence type="ECO:0000256" key="1">
    <source>
        <dbReference type="ARBA" id="ARBA00023015"/>
    </source>
</evidence>
<evidence type="ECO:0000313" key="5">
    <source>
        <dbReference type="Proteomes" id="UP000565579"/>
    </source>
</evidence>
<sequence length="328" mass="35284">MNGVIDVSGVAGGERGVLFVVYDGVQLMDVAGPADAFASAARMAGGGYRVWLASAGGRDVRTSCGMRMGVDVDVADVAGPVDTLMVAGGLSRRQAMLERELVGHVRRLSHRARRVGAMCTGAFVLAEGGLLDGHHVTTHWRFREELAAAYPAVTVEADAIFVQDPPIVTAAGVSAGVDLALSLIEQDHGAELARQVARWLVVFMQRPGGQSQFSVWQQTQTVRNQALRRLLCDIAADPAADHTVPAMAARLSTSTRNFTRIFSREVGLSPGKYVERARVEAARLLLETTTEGLEVVARHSGFGTAETMRRAFMRQLGIPPSTHRQRSR</sequence>
<dbReference type="Gene3D" id="3.40.50.880">
    <property type="match status" value="1"/>
</dbReference>
<dbReference type="EMBL" id="JACHMI010000001">
    <property type="protein sequence ID" value="MBB6546952.1"/>
    <property type="molecule type" value="Genomic_DNA"/>
</dbReference>
<evidence type="ECO:0000313" key="4">
    <source>
        <dbReference type="EMBL" id="MBB6546952.1"/>
    </source>
</evidence>
<dbReference type="Pfam" id="PF12833">
    <property type="entry name" value="HTH_18"/>
    <property type="match status" value="1"/>
</dbReference>
<evidence type="ECO:0000256" key="2">
    <source>
        <dbReference type="ARBA" id="ARBA00023163"/>
    </source>
</evidence>
<dbReference type="AlphaFoldDB" id="A0A7X0NP13"/>
<dbReference type="Proteomes" id="UP000565579">
    <property type="component" value="Unassembled WGS sequence"/>
</dbReference>
<keyword evidence="2" id="KW-0804">Transcription</keyword>